<organism evidence="2 3">
    <name type="scientific">Lactobacillus kullabergensis</name>
    <dbReference type="NCBI Taxonomy" id="1218493"/>
    <lineage>
        <taxon>Bacteria</taxon>
        <taxon>Bacillati</taxon>
        <taxon>Bacillota</taxon>
        <taxon>Bacilli</taxon>
        <taxon>Lactobacillales</taxon>
        <taxon>Lactobacillaceae</taxon>
        <taxon>Lactobacillus</taxon>
    </lineage>
</organism>
<sequence length="61" mass="7044">MFTLLVILFLIWLLVKMGIGIVKILFFLLACALAFFFLIHLFIPAIIFLGLIFLFFAAVRH</sequence>
<evidence type="ECO:0000256" key="1">
    <source>
        <dbReference type="SAM" id="Phobius"/>
    </source>
</evidence>
<keyword evidence="1" id="KW-0812">Transmembrane</keyword>
<dbReference type="Proteomes" id="UP000246036">
    <property type="component" value="Chromosome"/>
</dbReference>
<evidence type="ECO:0000313" key="3">
    <source>
        <dbReference type="Proteomes" id="UP000246036"/>
    </source>
</evidence>
<dbReference type="EMBL" id="CP029477">
    <property type="protein sequence ID" value="AWM74550.1"/>
    <property type="molecule type" value="Genomic_DNA"/>
</dbReference>
<proteinExistence type="predicted"/>
<protein>
    <submittedName>
        <fullName evidence="2">Uncharacterized protein</fullName>
    </submittedName>
</protein>
<accession>A0ABM6VY30</accession>
<name>A0ABM6VY30_9LACO</name>
<gene>
    <name evidence="2" type="ORF">DKL58_00365</name>
</gene>
<feature type="transmembrane region" description="Helical" evidence="1">
    <location>
        <begin position="27"/>
        <end position="59"/>
    </location>
</feature>
<keyword evidence="1" id="KW-0472">Membrane</keyword>
<keyword evidence="1" id="KW-1133">Transmembrane helix</keyword>
<reference evidence="2 3" key="1">
    <citation type="submission" date="2018-05" db="EMBL/GenBank/DDBJ databases">
        <title>Reference genomes for bee gut microbiota database.</title>
        <authorList>
            <person name="Ellegaard K.M."/>
        </authorList>
    </citation>
    <scope>NUCLEOTIDE SEQUENCE [LARGE SCALE GENOMIC DNA]</scope>
    <source>
        <strain evidence="2 3">ESL0186</strain>
    </source>
</reference>
<evidence type="ECO:0000313" key="2">
    <source>
        <dbReference type="EMBL" id="AWM74550.1"/>
    </source>
</evidence>
<keyword evidence="3" id="KW-1185">Reference proteome</keyword>